<dbReference type="EMBL" id="CP001715">
    <property type="protein sequence ID" value="ACV33402.1"/>
    <property type="molecule type" value="Genomic_DNA"/>
</dbReference>
<dbReference type="HOGENOM" id="CLU_016890_8_0_4"/>
<dbReference type="Pfam" id="PF00691">
    <property type="entry name" value="OmpA"/>
    <property type="match status" value="1"/>
</dbReference>
<dbReference type="eggNOG" id="COG2885">
    <property type="taxonomic scope" value="Bacteria"/>
</dbReference>
<dbReference type="OrthoDB" id="9782229at2"/>
<dbReference type="GO" id="GO:0016020">
    <property type="term" value="C:membrane"/>
    <property type="evidence" value="ECO:0007669"/>
    <property type="project" value="UniProtKB-UniRule"/>
</dbReference>
<organism evidence="5">
    <name type="scientific">Accumulibacter regalis</name>
    <dbReference type="NCBI Taxonomy" id="522306"/>
    <lineage>
        <taxon>Bacteria</taxon>
        <taxon>Pseudomonadati</taxon>
        <taxon>Pseudomonadota</taxon>
        <taxon>Betaproteobacteria</taxon>
        <taxon>Candidatus Accumulibacter</taxon>
    </lineage>
</organism>
<dbReference type="SUPFAM" id="SSF103088">
    <property type="entry name" value="OmpA-like"/>
    <property type="match status" value="1"/>
</dbReference>
<dbReference type="PANTHER" id="PTHR30329:SF21">
    <property type="entry name" value="LIPOPROTEIN YIAD-RELATED"/>
    <property type="match status" value="1"/>
</dbReference>
<evidence type="ECO:0000256" key="2">
    <source>
        <dbReference type="SAM" id="MobiDB-lite"/>
    </source>
</evidence>
<dbReference type="PROSITE" id="PS51257">
    <property type="entry name" value="PROKAR_LIPOPROTEIN"/>
    <property type="match status" value="1"/>
</dbReference>
<evidence type="ECO:0000256" key="1">
    <source>
        <dbReference type="PROSITE-ProRule" id="PRU00473"/>
    </source>
</evidence>
<evidence type="ECO:0000313" key="5">
    <source>
        <dbReference type="EMBL" id="ACV33402.1"/>
    </source>
</evidence>
<dbReference type="PANTHER" id="PTHR30329">
    <property type="entry name" value="STATOR ELEMENT OF FLAGELLAR MOTOR COMPLEX"/>
    <property type="match status" value="1"/>
</dbReference>
<dbReference type="KEGG" id="app:CAP2UW1_0028"/>
<keyword evidence="3" id="KW-0732">Signal</keyword>
<reference evidence="5" key="2">
    <citation type="submission" date="2009-09" db="EMBL/GenBank/DDBJ databases">
        <title>Complete sequence of chromosome of Candidatus Accumulibacter phosphatis clade IIA str. UW-1.</title>
        <authorList>
            <consortium name="US DOE Joint Genome Institute"/>
            <person name="Martin H.G."/>
            <person name="Ivanova N."/>
            <person name="Kunin V."/>
            <person name="Warnecke F."/>
            <person name="Barry K."/>
            <person name="He S."/>
            <person name="Salamov A."/>
            <person name="Szeto E."/>
            <person name="Dalin E."/>
            <person name="Pangilinan J.L."/>
            <person name="Lapidus A."/>
            <person name="Lowry S."/>
            <person name="Kyrpides N.C."/>
            <person name="McMahon K.D."/>
            <person name="Hugenholtz P."/>
        </authorList>
    </citation>
    <scope>NUCLEOTIDE SEQUENCE [LARGE SCALE GENOMIC DNA]</scope>
    <source>
        <strain evidence="5">UW-1</strain>
    </source>
</reference>
<evidence type="ECO:0000259" key="4">
    <source>
        <dbReference type="PROSITE" id="PS51123"/>
    </source>
</evidence>
<dbReference type="InterPro" id="IPR050330">
    <property type="entry name" value="Bact_OuterMem_StrucFunc"/>
</dbReference>
<dbReference type="STRING" id="522306.CAP2UW1_0028"/>
<dbReference type="InterPro" id="IPR006665">
    <property type="entry name" value="OmpA-like"/>
</dbReference>
<feature type="signal peptide" evidence="3">
    <location>
        <begin position="1"/>
        <end position="18"/>
    </location>
</feature>
<feature type="chain" id="PRO_5002982689" evidence="3">
    <location>
        <begin position="19"/>
        <end position="198"/>
    </location>
</feature>
<feature type="domain" description="OmpA-like" evidence="4">
    <location>
        <begin position="84"/>
        <end position="198"/>
    </location>
</feature>
<sequence length="198" mass="21483" precursor="true">MKRLAITLALSLMTTACAHRDTYVLLPDGSGQAPGALTIKPAEGGNALKLDQPYQTARSTMGGGLEAGRTDEQEVRKRYGAAIDASPPPLVRFTLYFLEGSDELTAASKTELVAILAEIKARPVPDIVIVGHTDRVGMVADNDRLALRRADSFRKKLLQQGIADEAIQTAGRGEREPLVNTPDETPEPRNRRVEILVR</sequence>
<evidence type="ECO:0000256" key="3">
    <source>
        <dbReference type="SAM" id="SignalP"/>
    </source>
</evidence>
<reference evidence="5" key="1">
    <citation type="submission" date="2009-08" db="EMBL/GenBank/DDBJ databases">
        <authorList>
            <consortium name="US DOE Joint Genome Institute"/>
            <person name="Lucas S."/>
            <person name="Copeland A."/>
            <person name="Lapidus A."/>
            <person name="Glavina del Rio T."/>
            <person name="Dalin E."/>
            <person name="Tice H."/>
            <person name="Bruce D."/>
            <person name="Barry K."/>
            <person name="Pitluck S."/>
            <person name="Lowry S."/>
            <person name="Larimer F."/>
            <person name="Land M."/>
            <person name="Hauser L."/>
            <person name="Kyrpides N."/>
            <person name="Ivanova N."/>
            <person name="McMahon K.D."/>
            <person name="Hugenholtz P."/>
        </authorList>
    </citation>
    <scope>NUCLEOTIDE SEQUENCE</scope>
    <source>
        <strain evidence="5">UW-1</strain>
    </source>
</reference>
<proteinExistence type="predicted"/>
<gene>
    <name evidence="5" type="ordered locus">CAP2UW1_0028</name>
</gene>
<accession>C7RIR6</accession>
<dbReference type="AlphaFoldDB" id="C7RIR6"/>
<dbReference type="InterPro" id="IPR036737">
    <property type="entry name" value="OmpA-like_sf"/>
</dbReference>
<keyword evidence="1" id="KW-0472">Membrane</keyword>
<feature type="region of interest" description="Disordered" evidence="2">
    <location>
        <begin position="169"/>
        <end position="191"/>
    </location>
</feature>
<name>C7RIR6_ACCRE</name>
<dbReference type="Gene3D" id="3.30.1330.60">
    <property type="entry name" value="OmpA-like domain"/>
    <property type="match status" value="1"/>
</dbReference>
<protein>
    <submittedName>
        <fullName evidence="5">OmpA/MotB domain protein</fullName>
    </submittedName>
</protein>
<dbReference type="PROSITE" id="PS51123">
    <property type="entry name" value="OMPA_2"/>
    <property type="match status" value="1"/>
</dbReference>
<dbReference type="CDD" id="cd07185">
    <property type="entry name" value="OmpA_C-like"/>
    <property type="match status" value="1"/>
</dbReference>